<protein>
    <submittedName>
        <fullName evidence="2">Uncharacterized protein</fullName>
    </submittedName>
</protein>
<keyword evidence="1" id="KW-1185">Reference proteome</keyword>
<organism evidence="1 2">
    <name type="scientific">Panagrolaimus superbus</name>
    <dbReference type="NCBI Taxonomy" id="310955"/>
    <lineage>
        <taxon>Eukaryota</taxon>
        <taxon>Metazoa</taxon>
        <taxon>Ecdysozoa</taxon>
        <taxon>Nematoda</taxon>
        <taxon>Chromadorea</taxon>
        <taxon>Rhabditida</taxon>
        <taxon>Tylenchina</taxon>
        <taxon>Panagrolaimomorpha</taxon>
        <taxon>Panagrolaimoidea</taxon>
        <taxon>Panagrolaimidae</taxon>
        <taxon>Panagrolaimus</taxon>
    </lineage>
</organism>
<dbReference type="Proteomes" id="UP000887577">
    <property type="component" value="Unplaced"/>
</dbReference>
<reference evidence="2" key="1">
    <citation type="submission" date="2022-11" db="UniProtKB">
        <authorList>
            <consortium name="WormBaseParasite"/>
        </authorList>
    </citation>
    <scope>IDENTIFICATION</scope>
</reference>
<accession>A0A914XU79</accession>
<sequence length="165" mass="20031">MYQTDRQNYNKIAKDSCQNHFSASEFQDLYFKFYFWHCGNVRKKLINCIYDTNIHEIGTLTQYKCYPNNKLVKNFSTYEKESYNFVSLKIVKAYENAKKLYDEVIKNIQDDPVTEQWINTMMESDDVEFVEDNIEYKMCDDLKNLELWELYFQFLKKFDGKVGYF</sequence>
<evidence type="ECO:0000313" key="2">
    <source>
        <dbReference type="WBParaSite" id="PSU_v2.g10092.t1"/>
    </source>
</evidence>
<dbReference type="WBParaSite" id="PSU_v2.g10092.t1">
    <property type="protein sequence ID" value="PSU_v2.g10092.t1"/>
    <property type="gene ID" value="PSU_v2.g10092"/>
</dbReference>
<proteinExistence type="predicted"/>
<evidence type="ECO:0000313" key="1">
    <source>
        <dbReference type="Proteomes" id="UP000887577"/>
    </source>
</evidence>
<dbReference type="AlphaFoldDB" id="A0A914XU79"/>
<name>A0A914XU79_9BILA</name>